<dbReference type="SMART" id="SM00854">
    <property type="entry name" value="PGA_cap"/>
    <property type="match status" value="1"/>
</dbReference>
<protein>
    <recommendedName>
        <fullName evidence="2">Capsule synthesis protein CapA domain-containing protein</fullName>
    </recommendedName>
</protein>
<dbReference type="eggNOG" id="COG2843">
    <property type="taxonomic scope" value="Bacteria"/>
</dbReference>
<comment type="similarity">
    <text evidence="1">Belongs to the CapA family.</text>
</comment>
<dbReference type="OrthoDB" id="9810718at2"/>
<gene>
    <name evidence="3" type="ORF">F904_00532</name>
</gene>
<dbReference type="Pfam" id="PF09587">
    <property type="entry name" value="PGA_cap"/>
    <property type="match status" value="1"/>
</dbReference>
<proteinExistence type="inferred from homology"/>
<dbReference type="PATRIC" id="fig|1217703.3.peg.513"/>
<accession>N9MPK5</accession>
<dbReference type="PANTHER" id="PTHR33393:SF13">
    <property type="entry name" value="PGA BIOSYNTHESIS PROTEIN CAPA"/>
    <property type="match status" value="1"/>
</dbReference>
<dbReference type="HOGENOM" id="CLU_034271_0_0_6"/>
<dbReference type="Proteomes" id="UP000013261">
    <property type="component" value="Unassembled WGS sequence"/>
</dbReference>
<sequence>MSLPQEIKIISQIGNQNFQHPIWQTEIAGDCSYWILLLLSLERIVDGSLQLDDMVSHHIQASKGSNPVFEDHYSILKLLQALTFIQTQETQQLLGCHLFGNWQQVQIEINSKAGQFGLNIPHQHDATKNTLQKLYGLAESIFNLPIELLNQVFVKTFNMNGQEVAPIRSLWTCRQLDAVLYLTDQAQDYYFSYRHINQSIGVFHLLDHVHRIDHLVPYYHSFQQGLLPVKQIQAKSEWVNIIGDTYFGEFYTDKRKHQGIDDALQRYGYSHSFEGIKQFFSPEDINMANLEAVFNLEENSILEGKKAYILGARSEPTLAEFKRIHINTVCLANNHLKDYGDASLKHTLALFEQVEIDFIGAGTDQQQAHQCLEIKNDEGQCLAIFNGYWHRKSAYQEYDFYALGNSSGVACINAVLFEQIMQYRVKHPQHKIIVICHWGVDFKSIHPEQEKLAKILTQIGVDLVIGHGAHTIQPIRSIHQKPVIFGIGNGVFNSNGNFEKYQALPYGGIIRLNLSQNRLKFYTIYTHNRETFWQPRPVDEVQFEQALCALTSQLDQADYTLGQDHLGHYIQLDF</sequence>
<dbReference type="Gene3D" id="3.60.21.10">
    <property type="match status" value="1"/>
</dbReference>
<evidence type="ECO:0000313" key="3">
    <source>
        <dbReference type="EMBL" id="ENW95240.1"/>
    </source>
</evidence>
<dbReference type="eggNOG" id="COG1686">
    <property type="taxonomic scope" value="Bacteria"/>
</dbReference>
<dbReference type="SUPFAM" id="SSF56300">
    <property type="entry name" value="Metallo-dependent phosphatases"/>
    <property type="match status" value="1"/>
</dbReference>
<dbReference type="EMBL" id="APRL01000003">
    <property type="protein sequence ID" value="ENW95240.1"/>
    <property type="molecule type" value="Genomic_DNA"/>
</dbReference>
<organism evidence="3 4">
    <name type="scientific">Acinetobacter dispersus</name>
    <dbReference type="NCBI Taxonomy" id="70348"/>
    <lineage>
        <taxon>Bacteria</taxon>
        <taxon>Pseudomonadati</taxon>
        <taxon>Pseudomonadota</taxon>
        <taxon>Gammaproteobacteria</taxon>
        <taxon>Moraxellales</taxon>
        <taxon>Moraxellaceae</taxon>
        <taxon>Acinetobacter</taxon>
    </lineage>
</organism>
<dbReference type="InterPro" id="IPR029052">
    <property type="entry name" value="Metallo-depent_PP-like"/>
</dbReference>
<comment type="caution">
    <text evidence="3">The sequence shown here is derived from an EMBL/GenBank/DDBJ whole genome shotgun (WGS) entry which is preliminary data.</text>
</comment>
<dbReference type="AlphaFoldDB" id="N9MPK5"/>
<keyword evidence="4" id="KW-1185">Reference proteome</keyword>
<dbReference type="RefSeq" id="WP_005184444.1">
    <property type="nucleotide sequence ID" value="NZ_KB850048.1"/>
</dbReference>
<dbReference type="InterPro" id="IPR052169">
    <property type="entry name" value="CW_Biosynth-Accessory"/>
</dbReference>
<name>N9MPK5_9GAMM</name>
<evidence type="ECO:0000256" key="1">
    <source>
        <dbReference type="ARBA" id="ARBA00005662"/>
    </source>
</evidence>
<feature type="domain" description="Capsule synthesis protein CapA" evidence="2">
    <location>
        <begin position="238"/>
        <end position="494"/>
    </location>
</feature>
<evidence type="ECO:0000259" key="2">
    <source>
        <dbReference type="SMART" id="SM00854"/>
    </source>
</evidence>
<dbReference type="PANTHER" id="PTHR33393">
    <property type="entry name" value="POLYGLUTAMINE SYNTHESIS ACCESSORY PROTEIN RV0574C-RELATED"/>
    <property type="match status" value="1"/>
</dbReference>
<evidence type="ECO:0000313" key="4">
    <source>
        <dbReference type="Proteomes" id="UP000013261"/>
    </source>
</evidence>
<dbReference type="InterPro" id="IPR019079">
    <property type="entry name" value="Capsule_synth_CapA"/>
</dbReference>
<reference evidence="3 4" key="1">
    <citation type="submission" date="2013-02" db="EMBL/GenBank/DDBJ databases">
        <title>The Genome Sequence of Acinetobacter sp. ANC 4105.</title>
        <authorList>
            <consortium name="The Broad Institute Genome Sequencing Platform"/>
            <consortium name="The Broad Institute Genome Sequencing Center for Infectious Disease"/>
            <person name="Cerqueira G."/>
            <person name="Feldgarden M."/>
            <person name="Courvalin P."/>
            <person name="Perichon B."/>
            <person name="Grillot-Courvalin C."/>
            <person name="Clermont D."/>
            <person name="Rocha E."/>
            <person name="Yoon E.-J."/>
            <person name="Nemec A."/>
            <person name="Walker B."/>
            <person name="Young S.K."/>
            <person name="Zeng Q."/>
            <person name="Gargeya S."/>
            <person name="Fitzgerald M."/>
            <person name="Haas B."/>
            <person name="Abouelleil A."/>
            <person name="Alvarado L."/>
            <person name="Arachchi H.M."/>
            <person name="Berlin A.M."/>
            <person name="Chapman S.B."/>
            <person name="Dewar J."/>
            <person name="Goldberg J."/>
            <person name="Griggs A."/>
            <person name="Gujja S."/>
            <person name="Hansen M."/>
            <person name="Howarth C."/>
            <person name="Imamovic A."/>
            <person name="Larimer J."/>
            <person name="McCowan C."/>
            <person name="Murphy C."/>
            <person name="Neiman D."/>
            <person name="Pearson M."/>
            <person name="Priest M."/>
            <person name="Roberts A."/>
            <person name="Saif S."/>
            <person name="Shea T."/>
            <person name="Sisk P."/>
            <person name="Sykes S."/>
            <person name="Wortman J."/>
            <person name="Nusbaum C."/>
            <person name="Birren B."/>
        </authorList>
    </citation>
    <scope>NUCLEOTIDE SEQUENCE [LARGE SCALE GENOMIC DNA]</scope>
    <source>
        <strain evidence="3 4">ANC 4105</strain>
    </source>
</reference>